<sequence length="417" mass="47047">MSALAVVRTALRTPRLTAGTVRAFHVSARRNDYFLDANAETFQKAIANKDKIVLVDFYADWCGPCKMLSPVLEKVTKEDKSGSGKALDLVTVDTDVEMELAKQYQISSLPTVIAFNDGKPSKYTKSLRFNSRPVQLGKSPIRPKGYHARNSRLGISNQSRYLKARPLLPTIHEEEDEEYDSGLHYDRDFHRELDSFGREIEAETTQDYDEMEWDEETTLVALLQDDSAEHEDDEELAALANKLKAPMSAQGQRLKQYMMETILPVVQRVKQVHETLEDKVDMAYGTGLLAFDEVCKRVEAMALRTEDETKTAHIDSQRTVRTILAELVEAYGHRDQLWHNLEENLGACGTHPAFTALTNPTHRMSFKAERAKAAVEGLPGEVEDAISRIEKKGKDMEKNTNSAASKQKMIKGLLERL</sequence>
<accession>A0A4S4KHI7</accession>
<dbReference type="GO" id="GO:0015035">
    <property type="term" value="F:protein-disulfide reductase activity"/>
    <property type="evidence" value="ECO:0007669"/>
    <property type="project" value="TreeGrafter"/>
</dbReference>
<dbReference type="PANTHER" id="PTHR45663">
    <property type="entry name" value="GEO12009P1"/>
    <property type="match status" value="1"/>
</dbReference>
<evidence type="ECO:0000259" key="4">
    <source>
        <dbReference type="PROSITE" id="PS51352"/>
    </source>
</evidence>
<evidence type="ECO:0000256" key="2">
    <source>
        <dbReference type="ARBA" id="ARBA00022982"/>
    </source>
</evidence>
<keyword evidence="6" id="KW-1185">Reference proteome</keyword>
<dbReference type="PROSITE" id="PS00194">
    <property type="entry name" value="THIOREDOXIN_1"/>
    <property type="match status" value="1"/>
</dbReference>
<dbReference type="InterPro" id="IPR036249">
    <property type="entry name" value="Thioredoxin-like_sf"/>
</dbReference>
<proteinExistence type="predicted"/>
<feature type="domain" description="Thioredoxin" evidence="4">
    <location>
        <begin position="7"/>
        <end position="224"/>
    </location>
</feature>
<dbReference type="SUPFAM" id="SSF52833">
    <property type="entry name" value="Thioredoxin-like"/>
    <property type="match status" value="1"/>
</dbReference>
<protein>
    <recommendedName>
        <fullName evidence="4">Thioredoxin domain-containing protein</fullName>
    </recommendedName>
</protein>
<reference evidence="5 6" key="1">
    <citation type="submission" date="2019-02" db="EMBL/GenBank/DDBJ databases">
        <title>Genome sequencing of the rare red list fungi Phlebia centrifuga.</title>
        <authorList>
            <person name="Buettner E."/>
            <person name="Kellner H."/>
        </authorList>
    </citation>
    <scope>NUCLEOTIDE SEQUENCE [LARGE SCALE GENOMIC DNA]</scope>
    <source>
        <strain evidence="5 6">DSM 108282</strain>
    </source>
</reference>
<evidence type="ECO:0000256" key="1">
    <source>
        <dbReference type="ARBA" id="ARBA00022448"/>
    </source>
</evidence>
<dbReference type="AlphaFoldDB" id="A0A4S4KHI7"/>
<evidence type="ECO:0000256" key="3">
    <source>
        <dbReference type="ARBA" id="ARBA00023157"/>
    </source>
</evidence>
<dbReference type="PANTHER" id="PTHR45663:SF11">
    <property type="entry name" value="GEO12009P1"/>
    <property type="match status" value="1"/>
</dbReference>
<name>A0A4S4KHI7_9APHY</name>
<dbReference type="PRINTS" id="PR00421">
    <property type="entry name" value="THIOREDOXIN"/>
</dbReference>
<dbReference type="Proteomes" id="UP000309038">
    <property type="component" value="Unassembled WGS sequence"/>
</dbReference>
<dbReference type="CDD" id="cd02947">
    <property type="entry name" value="TRX_family"/>
    <property type="match status" value="1"/>
</dbReference>
<dbReference type="Pfam" id="PF00085">
    <property type="entry name" value="Thioredoxin"/>
    <property type="match status" value="1"/>
</dbReference>
<gene>
    <name evidence="5" type="ORF">EW026_g4304</name>
</gene>
<evidence type="ECO:0000313" key="6">
    <source>
        <dbReference type="Proteomes" id="UP000309038"/>
    </source>
</evidence>
<evidence type="ECO:0000313" key="5">
    <source>
        <dbReference type="EMBL" id="THG97754.1"/>
    </source>
</evidence>
<dbReference type="InterPro" id="IPR013766">
    <property type="entry name" value="Thioredoxin_domain"/>
</dbReference>
<dbReference type="GO" id="GO:0005737">
    <property type="term" value="C:cytoplasm"/>
    <property type="evidence" value="ECO:0007669"/>
    <property type="project" value="TreeGrafter"/>
</dbReference>
<comment type="caution">
    <text evidence="5">The sequence shown here is derived from an EMBL/GenBank/DDBJ whole genome shotgun (WGS) entry which is preliminary data.</text>
</comment>
<dbReference type="PROSITE" id="PS51352">
    <property type="entry name" value="THIOREDOXIN_2"/>
    <property type="match status" value="1"/>
</dbReference>
<organism evidence="5 6">
    <name type="scientific">Hermanssonia centrifuga</name>
    <dbReference type="NCBI Taxonomy" id="98765"/>
    <lineage>
        <taxon>Eukaryota</taxon>
        <taxon>Fungi</taxon>
        <taxon>Dikarya</taxon>
        <taxon>Basidiomycota</taxon>
        <taxon>Agaricomycotina</taxon>
        <taxon>Agaricomycetes</taxon>
        <taxon>Polyporales</taxon>
        <taxon>Meruliaceae</taxon>
        <taxon>Hermanssonia</taxon>
    </lineage>
</organism>
<keyword evidence="2" id="KW-0249">Electron transport</keyword>
<keyword evidence="3" id="KW-1015">Disulfide bond</keyword>
<dbReference type="InterPro" id="IPR017937">
    <property type="entry name" value="Thioredoxin_CS"/>
</dbReference>
<keyword evidence="1" id="KW-0813">Transport</keyword>
<dbReference type="Gene3D" id="3.40.30.10">
    <property type="entry name" value="Glutaredoxin"/>
    <property type="match status" value="1"/>
</dbReference>
<dbReference type="EMBL" id="SGPJ01000150">
    <property type="protein sequence ID" value="THG97754.1"/>
    <property type="molecule type" value="Genomic_DNA"/>
</dbReference>